<dbReference type="Proteomes" id="UP001208935">
    <property type="component" value="Unassembled WGS sequence"/>
</dbReference>
<accession>A0ABT3KQL5</accession>
<evidence type="ECO:0000313" key="2">
    <source>
        <dbReference type="EMBL" id="MCW5320616.1"/>
    </source>
</evidence>
<organism evidence="2 3">
    <name type="scientific">Verminephrobacter aporrectodeae subsp. tuberculatae</name>
    <dbReference type="NCBI Taxonomy" id="1110392"/>
    <lineage>
        <taxon>Bacteria</taxon>
        <taxon>Pseudomonadati</taxon>
        <taxon>Pseudomonadota</taxon>
        <taxon>Betaproteobacteria</taxon>
        <taxon>Burkholderiales</taxon>
        <taxon>Comamonadaceae</taxon>
        <taxon>Verminephrobacter</taxon>
    </lineage>
</organism>
<dbReference type="CDD" id="cd13578">
    <property type="entry name" value="PBP2_Bug27"/>
    <property type="match status" value="1"/>
</dbReference>
<dbReference type="InterPro" id="IPR042100">
    <property type="entry name" value="Bug_dom1"/>
</dbReference>
<reference evidence="3" key="1">
    <citation type="submission" date="2023-07" db="EMBL/GenBank/DDBJ databases">
        <title>Verminephrobacter genomes.</title>
        <authorList>
            <person name="Lund M.B."/>
        </authorList>
    </citation>
    <scope>NUCLEOTIDE SEQUENCE [LARGE SCALE GENOMIC DNA]</scope>
    <source>
        <strain evidence="3">AtM5-05</strain>
    </source>
</reference>
<dbReference type="PIRSF" id="PIRSF017082">
    <property type="entry name" value="YflP"/>
    <property type="match status" value="1"/>
</dbReference>
<dbReference type="PANTHER" id="PTHR42928:SF5">
    <property type="entry name" value="BLR1237 PROTEIN"/>
    <property type="match status" value="1"/>
</dbReference>
<comment type="caution">
    <text evidence="2">The sequence shown here is derived from an EMBL/GenBank/DDBJ whole genome shotgun (WGS) entry which is preliminary data.</text>
</comment>
<evidence type="ECO:0000256" key="1">
    <source>
        <dbReference type="ARBA" id="ARBA00006987"/>
    </source>
</evidence>
<evidence type="ECO:0000313" key="3">
    <source>
        <dbReference type="Proteomes" id="UP001208935"/>
    </source>
</evidence>
<dbReference type="Pfam" id="PF03401">
    <property type="entry name" value="TctC"/>
    <property type="match status" value="1"/>
</dbReference>
<name>A0ABT3KQL5_9BURK</name>
<dbReference type="EMBL" id="QZCW01000001">
    <property type="protein sequence ID" value="MCW5320616.1"/>
    <property type="molecule type" value="Genomic_DNA"/>
</dbReference>
<dbReference type="Gene3D" id="3.40.190.10">
    <property type="entry name" value="Periplasmic binding protein-like II"/>
    <property type="match status" value="1"/>
</dbReference>
<dbReference type="PANTHER" id="PTHR42928">
    <property type="entry name" value="TRICARBOXYLATE-BINDING PROTEIN"/>
    <property type="match status" value="1"/>
</dbReference>
<dbReference type="Gene3D" id="3.40.190.150">
    <property type="entry name" value="Bordetella uptake gene, domain 1"/>
    <property type="match status" value="1"/>
</dbReference>
<dbReference type="SUPFAM" id="SSF53850">
    <property type="entry name" value="Periplasmic binding protein-like II"/>
    <property type="match status" value="1"/>
</dbReference>
<gene>
    <name evidence="2" type="ORF">D5039_05305</name>
</gene>
<keyword evidence="3" id="KW-1185">Reference proteome</keyword>
<comment type="similarity">
    <text evidence="1">Belongs to the UPF0065 (bug) family.</text>
</comment>
<protein>
    <submittedName>
        <fullName evidence="2">Tripartite tricarboxylate transporter substrate binding protein</fullName>
    </submittedName>
</protein>
<sequence>MKLAIALMVDPMALASARAELPKGPITLVVPFAVGGATDVVSRLVAQKLGERIQRTVVVENVGGGGGAIGAAKVARAGPDGNTLLMGTIATHVINPLSMAQLPYNAQRDFTSVSLIAMVANVLLVHSSVKARNVQELIALMKAQPGQFSYGSSGVGTPPHLSGELFKSMTGVDMSHVPYKGGGPAMGDLVAGHIPVLFDVLSGAASHIRAGSVRALAVTTRERVVSFPDIPTVAESGVPGYETWTWNAIFGPAGLPRPMVDELSGALQAVTALPDVQAKLKELSATPVGSTPETLTTLVATETAKWRAVIQSIGGLKRD</sequence>
<dbReference type="InterPro" id="IPR005064">
    <property type="entry name" value="BUG"/>
</dbReference>
<proteinExistence type="inferred from homology"/>